<evidence type="ECO:0000313" key="2">
    <source>
        <dbReference type="Proteomes" id="UP000318693"/>
    </source>
</evidence>
<evidence type="ECO:0000313" key="1">
    <source>
        <dbReference type="EMBL" id="TRW46374.1"/>
    </source>
</evidence>
<organism evidence="1 2">
    <name type="scientific">Georgenia yuyongxinii</name>
    <dbReference type="NCBI Taxonomy" id="2589797"/>
    <lineage>
        <taxon>Bacteria</taxon>
        <taxon>Bacillati</taxon>
        <taxon>Actinomycetota</taxon>
        <taxon>Actinomycetes</taxon>
        <taxon>Micrococcales</taxon>
        <taxon>Bogoriellaceae</taxon>
        <taxon>Georgenia</taxon>
    </lineage>
</organism>
<reference evidence="1 2" key="1">
    <citation type="submission" date="2019-07" db="EMBL/GenBank/DDBJ databases">
        <title>Georgenia wutianyii sp. nov. and Georgenia *** sp. nov. isolated from plateau pika (Ochotona curzoniae) in the Qinghai-Tibet plateau of China.</title>
        <authorList>
            <person name="Tian Z."/>
        </authorList>
    </citation>
    <scope>NUCLEOTIDE SEQUENCE [LARGE SCALE GENOMIC DNA]</scope>
    <source>
        <strain evidence="1 2">Z446</strain>
    </source>
</reference>
<name>A0A552WUC6_9MICO</name>
<proteinExistence type="predicted"/>
<dbReference type="AlphaFoldDB" id="A0A552WUC6"/>
<protein>
    <submittedName>
        <fullName evidence="1">Uncharacterized protein</fullName>
    </submittedName>
</protein>
<dbReference type="EMBL" id="VJXR01000010">
    <property type="protein sequence ID" value="TRW46374.1"/>
    <property type="molecule type" value="Genomic_DNA"/>
</dbReference>
<dbReference type="Proteomes" id="UP000318693">
    <property type="component" value="Unassembled WGS sequence"/>
</dbReference>
<comment type="caution">
    <text evidence="1">The sequence shown here is derived from an EMBL/GenBank/DDBJ whole genome shotgun (WGS) entry which is preliminary data.</text>
</comment>
<dbReference type="RefSeq" id="WP_143417518.1">
    <property type="nucleotide sequence ID" value="NZ_VJXR01000010.1"/>
</dbReference>
<dbReference type="InterPro" id="IPR011335">
    <property type="entry name" value="Restrct_endonuc-II-like"/>
</dbReference>
<sequence>MATFKRKHPTVIDADKAAVGDVRGSNNLVSSKIEDAVRAAMVEAGYRVRRVSVICRHPDRNDKLLALTPDVALTEHKIAIEVDPCTPPTSRHGFTHYGNEIRDAGRNSLLGEAGWTVIRLRLDATAGMAIGPRDVVVQSSGFTRAARTALVEAIEDAVHDRPPRVRVVEKGRSPAPAQRRNHVVNIGDMPYTDDGHIFTWYPSLENPVKRKLRLCHTGRYLYTHPIDQCGSEKLFISEIGLHQVPRDQWRQRLTEALKGADPGNLGSTLWPWGDQILIADDVHEDTVALIERCEHKSDIDALSFTFTTNGARLDHTDGVALLAHDGTEIARLHPDAVVLGYRIPSLDLHSGRHGDYQSVSISRLPKPA</sequence>
<accession>A0A552WUC6</accession>
<keyword evidence="2" id="KW-1185">Reference proteome</keyword>
<dbReference type="SUPFAM" id="SSF52980">
    <property type="entry name" value="Restriction endonuclease-like"/>
    <property type="match status" value="1"/>
</dbReference>
<gene>
    <name evidence="1" type="ORF">FJ693_05460</name>
</gene>